<dbReference type="SMART" id="SM00028">
    <property type="entry name" value="TPR"/>
    <property type="match status" value="13"/>
</dbReference>
<dbReference type="PANTHER" id="PTHR45641">
    <property type="entry name" value="TETRATRICOPEPTIDE REPEAT PROTEIN (AFU_ORTHOLOGUE AFUA_6G03870)"/>
    <property type="match status" value="1"/>
</dbReference>
<proteinExistence type="predicted"/>
<dbReference type="GO" id="GO:0005576">
    <property type="term" value="C:extracellular region"/>
    <property type="evidence" value="ECO:0007669"/>
    <property type="project" value="InterPro"/>
</dbReference>
<dbReference type="Proteomes" id="UP000663877">
    <property type="component" value="Unassembled WGS sequence"/>
</dbReference>
<evidence type="ECO:0000259" key="4">
    <source>
        <dbReference type="Pfam" id="PF03496"/>
    </source>
</evidence>
<feature type="domain" description="ADP ribosyltransferase" evidence="4">
    <location>
        <begin position="274"/>
        <end position="394"/>
    </location>
</feature>
<protein>
    <recommendedName>
        <fullName evidence="4">ADP ribosyltransferase domain-containing protein</fullName>
    </recommendedName>
</protein>
<dbReference type="InterPro" id="IPR011990">
    <property type="entry name" value="TPR-like_helical_dom_sf"/>
</dbReference>
<feature type="repeat" description="TPR" evidence="3">
    <location>
        <begin position="667"/>
        <end position="700"/>
    </location>
</feature>
<evidence type="ECO:0000313" key="6">
    <source>
        <dbReference type="EMBL" id="CAF1441712.1"/>
    </source>
</evidence>
<accession>A0A814MMN7</accession>
<evidence type="ECO:0000313" key="7">
    <source>
        <dbReference type="Proteomes" id="UP000663832"/>
    </source>
</evidence>
<comment type="caution">
    <text evidence="5">The sequence shown here is derived from an EMBL/GenBank/DDBJ whole genome shotgun (WGS) entry which is preliminary data.</text>
</comment>
<name>A0A814MMN7_9BILA</name>
<dbReference type="EMBL" id="CAJNOM010000444">
    <property type="protein sequence ID" value="CAF1441712.1"/>
    <property type="molecule type" value="Genomic_DNA"/>
</dbReference>
<dbReference type="SUPFAM" id="SSF81901">
    <property type="entry name" value="HCP-like"/>
    <property type="match status" value="2"/>
</dbReference>
<reference evidence="5" key="1">
    <citation type="submission" date="2021-02" db="EMBL/GenBank/DDBJ databases">
        <authorList>
            <person name="Nowell W R."/>
        </authorList>
    </citation>
    <scope>NUCLEOTIDE SEQUENCE</scope>
</reference>
<dbReference type="Pfam" id="PF00515">
    <property type="entry name" value="TPR_1"/>
    <property type="match status" value="1"/>
</dbReference>
<dbReference type="InterPro" id="IPR019734">
    <property type="entry name" value="TPR_rpt"/>
</dbReference>
<dbReference type="EMBL" id="CAJNOI010000114">
    <property type="protein sequence ID" value="CAF1081885.1"/>
    <property type="molecule type" value="Genomic_DNA"/>
</dbReference>
<dbReference type="Gene3D" id="3.90.176.10">
    <property type="entry name" value="Toxin ADP-ribosyltransferase, Chain A, domain 1"/>
    <property type="match status" value="1"/>
</dbReference>
<dbReference type="InterPro" id="IPR006597">
    <property type="entry name" value="Sel1-like"/>
</dbReference>
<feature type="repeat" description="TPR" evidence="3">
    <location>
        <begin position="710"/>
        <end position="743"/>
    </location>
</feature>
<evidence type="ECO:0000256" key="3">
    <source>
        <dbReference type="PROSITE-ProRule" id="PRU00339"/>
    </source>
</evidence>
<dbReference type="OrthoDB" id="19588at2759"/>
<dbReference type="Proteomes" id="UP000663832">
    <property type="component" value="Unassembled WGS sequence"/>
</dbReference>
<dbReference type="InterPro" id="IPR003540">
    <property type="entry name" value="ADP-ribosyltransferase"/>
</dbReference>
<keyword evidence="1" id="KW-0677">Repeat</keyword>
<feature type="repeat" description="TPR" evidence="3">
    <location>
        <begin position="787"/>
        <end position="820"/>
    </location>
</feature>
<dbReference type="Gene3D" id="1.25.40.10">
    <property type="entry name" value="Tetratricopeptide repeat domain"/>
    <property type="match status" value="5"/>
</dbReference>
<dbReference type="SUPFAM" id="SSF48452">
    <property type="entry name" value="TPR-like"/>
    <property type="match status" value="1"/>
</dbReference>
<dbReference type="Pfam" id="PF13181">
    <property type="entry name" value="TPR_8"/>
    <property type="match status" value="1"/>
</dbReference>
<dbReference type="PROSITE" id="PS50005">
    <property type="entry name" value="TPR"/>
    <property type="match status" value="5"/>
</dbReference>
<gene>
    <name evidence="5" type="ORF">BJG266_LOCUS20308</name>
    <name evidence="6" type="ORF">QVE165_LOCUS39669</name>
</gene>
<dbReference type="SUPFAM" id="SSF56399">
    <property type="entry name" value="ADP-ribosylation"/>
    <property type="match status" value="1"/>
</dbReference>
<feature type="repeat" description="TPR" evidence="3">
    <location>
        <begin position="626"/>
        <end position="659"/>
    </location>
</feature>
<dbReference type="PANTHER" id="PTHR45641:SF19">
    <property type="entry name" value="NEPHROCYSTIN-3"/>
    <property type="match status" value="1"/>
</dbReference>
<evidence type="ECO:0000313" key="8">
    <source>
        <dbReference type="Proteomes" id="UP000663877"/>
    </source>
</evidence>
<evidence type="ECO:0000313" key="5">
    <source>
        <dbReference type="EMBL" id="CAF1081885.1"/>
    </source>
</evidence>
<dbReference type="PROSITE" id="PS51996">
    <property type="entry name" value="TR_MART"/>
    <property type="match status" value="1"/>
</dbReference>
<dbReference type="Pfam" id="PF13424">
    <property type="entry name" value="TPR_12"/>
    <property type="match status" value="5"/>
</dbReference>
<sequence length="981" mass="115517">MGNDNSTNAASKSVRLSNLTAVTTSDSPSIENKEDVTLIWLDKTIDTLRTTLREVTNYVLLYTEIEPCVTYIRSINTERIFLIISGVYAEQCLDEIHDLTQIDSIFIFCKNLDKYKSEFVDTKKYSKLINVFNTEDELIKSVREELNDLHNQLATFSLYKNEKTTRDLSNESASFLWFQLFKDILLQMSHSEQAKKEMIDQCKHFYRGNIEELRLIKEFDETYTSSDTIYWYTKQCFIYRLCNKALRTEDIELLYIFRYYIHDLCKRLAIEYDLFKKQHENNPIITLYRGLKLTNDEINRFKSNISSLISTNGFLSTSQNYDLAIEFALKKSKRSADIVPALFIIEADTRIDHAIFADISSLSVYPEEQEILFDIGCAFKINEVYFDDEKNIWIIKMNLTNEGRQIIETYIKENRREMEKGNIVLIFGLLLTEMGQYKQAEIYFENLLTSNTIDDKISIYTNIGRIKYFKGLFEEALKDFKIVYDLQRQQTSKNEIDLARTMNNLGLVYMEQKKYDLAFDYLFEVRKIYKKYSDIDKSLVANTDNVIGVIYTHKCDYENALKYLLRAMKYYEEYLPTIDHPLMATNYNNTGLVYYYIREYKQSLDYCLKAFNIREKILPTNHPNFGDSCNNLGLIYQKLHEYKQAYDFFQRSLSIYENNPDKQTKVPACYNNIGFLYIDEKNHDQAIEYHLKALNYYNNNESSKYQNEINHTLDNLGTAYDLKNDTKQALNYYKQALESIKHDHNQYAKVSLKIGNIYQKNGEYDLALDYYLKAINKNNITSQDTLSNLFMAIGIVYHQQKNYASALDYYNRTLSILKKLSLDNELNLVWIYNNIGCLYTDNDDSNHALKYQEKAYNIRIKFLPPNHPDIATSLTNLGRIYQKLAHYSNGLSNDLERALEYYKAALEIRQESLSNNHQDIAISYYNLALIYFDQQNLYHAHINIEKALDIQRNIFSSEHPQLQQTLQLEKNIMNMLGYHKN</sequence>
<evidence type="ECO:0000256" key="2">
    <source>
        <dbReference type="ARBA" id="ARBA00022803"/>
    </source>
</evidence>
<keyword evidence="7" id="KW-1185">Reference proteome</keyword>
<evidence type="ECO:0000256" key="1">
    <source>
        <dbReference type="ARBA" id="ARBA00022737"/>
    </source>
</evidence>
<dbReference type="SMART" id="SM00671">
    <property type="entry name" value="SEL1"/>
    <property type="match status" value="5"/>
</dbReference>
<dbReference type="AlphaFoldDB" id="A0A814MMN7"/>
<dbReference type="Pfam" id="PF03496">
    <property type="entry name" value="ADPrib_exo_Tox"/>
    <property type="match status" value="1"/>
</dbReference>
<feature type="repeat" description="TPR" evidence="3">
    <location>
        <begin position="748"/>
        <end position="781"/>
    </location>
</feature>
<organism evidence="5 8">
    <name type="scientific">Adineta steineri</name>
    <dbReference type="NCBI Taxonomy" id="433720"/>
    <lineage>
        <taxon>Eukaryota</taxon>
        <taxon>Metazoa</taxon>
        <taxon>Spiralia</taxon>
        <taxon>Gnathifera</taxon>
        <taxon>Rotifera</taxon>
        <taxon>Eurotatoria</taxon>
        <taxon>Bdelloidea</taxon>
        <taxon>Adinetida</taxon>
        <taxon>Adinetidae</taxon>
        <taxon>Adineta</taxon>
    </lineage>
</organism>
<keyword evidence="2 3" id="KW-0802">TPR repeat</keyword>